<dbReference type="GO" id="GO:0097363">
    <property type="term" value="F:protein O-acetylglucosaminyltransferase activity"/>
    <property type="evidence" value="ECO:0007669"/>
    <property type="project" value="TreeGrafter"/>
</dbReference>
<evidence type="ECO:0000256" key="4">
    <source>
        <dbReference type="ARBA" id="ARBA00022692"/>
    </source>
</evidence>
<dbReference type="GO" id="GO:0035269">
    <property type="term" value="P:protein O-linked glycosylation via mannose"/>
    <property type="evidence" value="ECO:0007669"/>
    <property type="project" value="TreeGrafter"/>
</dbReference>
<evidence type="ECO:0000256" key="1">
    <source>
        <dbReference type="ARBA" id="ARBA00004167"/>
    </source>
</evidence>
<dbReference type="Proteomes" id="UP000184292">
    <property type="component" value="Unassembled WGS sequence"/>
</dbReference>
<keyword evidence="6" id="KW-0472">Membrane</keyword>
<keyword evidence="10" id="KW-1185">Reference proteome</keyword>
<comment type="subcellular location">
    <subcellularLocation>
        <location evidence="1">Membrane</location>
        <topology evidence="1">Single-pass membrane protein</topology>
    </subcellularLocation>
</comment>
<name>A0A1M5ZYP0_9RHOB</name>
<organism evidence="9 10">
    <name type="scientific">Wenxinia saemankumensis</name>
    <dbReference type="NCBI Taxonomy" id="1447782"/>
    <lineage>
        <taxon>Bacteria</taxon>
        <taxon>Pseudomonadati</taxon>
        <taxon>Pseudomonadota</taxon>
        <taxon>Alphaproteobacteria</taxon>
        <taxon>Rhodobacterales</taxon>
        <taxon>Roseobacteraceae</taxon>
        <taxon>Wenxinia</taxon>
    </lineage>
</organism>
<evidence type="ECO:0000256" key="7">
    <source>
        <dbReference type="ARBA" id="ARBA00023180"/>
    </source>
</evidence>
<keyword evidence="3" id="KW-0808">Transferase</keyword>
<evidence type="ECO:0000313" key="9">
    <source>
        <dbReference type="EMBL" id="SHI29371.1"/>
    </source>
</evidence>
<evidence type="ECO:0000313" key="10">
    <source>
        <dbReference type="Proteomes" id="UP000184292"/>
    </source>
</evidence>
<dbReference type="PANTHER" id="PTHR20961:SF38">
    <property type="entry name" value="PROTEIN O-LINKED-MANNOSE BETA-1,4-N-ACETYLGLUCOSAMINYLTRANSFERASE 2"/>
    <property type="match status" value="1"/>
</dbReference>
<accession>A0A1M5ZYP0</accession>
<evidence type="ECO:0000256" key="5">
    <source>
        <dbReference type="ARBA" id="ARBA00022989"/>
    </source>
</evidence>
<dbReference type="InterPro" id="IPR049625">
    <property type="entry name" value="Glyco_transf_61_cat"/>
</dbReference>
<reference evidence="9 10" key="1">
    <citation type="submission" date="2016-11" db="EMBL/GenBank/DDBJ databases">
        <authorList>
            <person name="Jaros S."/>
            <person name="Januszkiewicz K."/>
            <person name="Wedrychowicz H."/>
        </authorList>
    </citation>
    <scope>NUCLEOTIDE SEQUENCE [LARGE SCALE GENOMIC DNA]</scope>
    <source>
        <strain evidence="9 10">DSM 100565</strain>
    </source>
</reference>
<dbReference type="PANTHER" id="PTHR20961">
    <property type="entry name" value="GLYCOSYLTRANSFERASE"/>
    <property type="match status" value="1"/>
</dbReference>
<keyword evidence="4" id="KW-0812">Transmembrane</keyword>
<dbReference type="STRING" id="1447782.SAMN05444417_0080"/>
<dbReference type="OrthoDB" id="288504at2"/>
<dbReference type="EMBL" id="FQYO01000001">
    <property type="protein sequence ID" value="SHI29371.1"/>
    <property type="molecule type" value="Genomic_DNA"/>
</dbReference>
<keyword evidence="5" id="KW-1133">Transmembrane helix</keyword>
<sequence>MMFRAIGTPTERGRAAVRGLDLAARKAARRAIGTAVDIGAPPGWFGYRHVVAEDPAAYARRRQAAGGAVETIHDTARASNPLPVTVAERNRLPDTRHWWGYSMRDVPSRTSGPTLIVTLPDARIVSYRNPRGEFYPAILGAGRRALDTREVKFRNGHAEVLRQAIADRTEPVRLRRATWILERVCDNHSHWLTAHLPKLQLLRETGRLEGVLLPQDLTPAQDASIRLLGIDPDPLPRHDPSRPLDVDELTLLVTDRFRPELLRPVRDAIAPADASQPFRRIFITRARARFRRLRNEAEIGELLDRYGFETVALEDLGFRDQVALMRQARVVLAPHGAGLTNVMFCREGTHVAEIASPDFPNPNFYALSAAMGHRYHLVPARSRGSGPPLERDLHVDPATLKDTLEGIEAALAREARAEG</sequence>
<evidence type="ECO:0000256" key="6">
    <source>
        <dbReference type="ARBA" id="ARBA00023136"/>
    </source>
</evidence>
<evidence type="ECO:0000256" key="3">
    <source>
        <dbReference type="ARBA" id="ARBA00022679"/>
    </source>
</evidence>
<keyword evidence="2" id="KW-0328">Glycosyltransferase</keyword>
<dbReference type="GO" id="GO:0016020">
    <property type="term" value="C:membrane"/>
    <property type="evidence" value="ECO:0007669"/>
    <property type="project" value="UniProtKB-SubCell"/>
</dbReference>
<evidence type="ECO:0000259" key="8">
    <source>
        <dbReference type="Pfam" id="PF04577"/>
    </source>
</evidence>
<gene>
    <name evidence="9" type="ORF">SAMN05444417_0080</name>
</gene>
<keyword evidence="7" id="KW-0325">Glycoprotein</keyword>
<feature type="domain" description="Glycosyltransferase 61 catalytic" evidence="8">
    <location>
        <begin position="190"/>
        <end position="351"/>
    </location>
</feature>
<protein>
    <recommendedName>
        <fullName evidence="8">Glycosyltransferase 61 catalytic domain-containing protein</fullName>
    </recommendedName>
</protein>
<evidence type="ECO:0000256" key="2">
    <source>
        <dbReference type="ARBA" id="ARBA00022676"/>
    </source>
</evidence>
<dbReference type="AlphaFoldDB" id="A0A1M5ZYP0"/>
<dbReference type="InterPro" id="IPR007657">
    <property type="entry name" value="Glycosyltransferase_61"/>
</dbReference>
<proteinExistence type="predicted"/>
<dbReference type="Pfam" id="PF04577">
    <property type="entry name" value="Glyco_transf_61"/>
    <property type="match status" value="1"/>
</dbReference>